<organism evidence="1 2">
    <name type="scientific">Sunxiuqinia dokdonensis</name>
    <dbReference type="NCBI Taxonomy" id="1409788"/>
    <lineage>
        <taxon>Bacteria</taxon>
        <taxon>Pseudomonadati</taxon>
        <taxon>Bacteroidota</taxon>
        <taxon>Bacteroidia</taxon>
        <taxon>Marinilabiliales</taxon>
        <taxon>Prolixibacteraceae</taxon>
        <taxon>Sunxiuqinia</taxon>
    </lineage>
</organism>
<accession>A0A0L8V7E6</accession>
<gene>
    <name evidence="1" type="ORF">NC99_28130</name>
</gene>
<dbReference type="EMBL" id="LGIA01000164">
    <property type="protein sequence ID" value="KOH44366.1"/>
    <property type="molecule type" value="Genomic_DNA"/>
</dbReference>
<proteinExistence type="predicted"/>
<evidence type="ECO:0000313" key="1">
    <source>
        <dbReference type="EMBL" id="KOH44366.1"/>
    </source>
</evidence>
<reference evidence="2" key="1">
    <citation type="submission" date="2015-07" db="EMBL/GenBank/DDBJ databases">
        <title>Genome sequencing of Sunxiuqinia dokdonensis strain SK.</title>
        <authorList>
            <person name="Ahn S."/>
            <person name="Kim B.-C."/>
        </authorList>
    </citation>
    <scope>NUCLEOTIDE SEQUENCE [LARGE SCALE GENOMIC DNA]</scope>
    <source>
        <strain evidence="2">SK</strain>
    </source>
</reference>
<dbReference type="STRING" id="1409788.NC99_28130"/>
<protein>
    <submittedName>
        <fullName evidence="1">Uncharacterized protein</fullName>
    </submittedName>
</protein>
<dbReference type="AlphaFoldDB" id="A0A0L8V7E6"/>
<sequence>MWSCEGMYEKQEQYEGEVVYPAKYDTIIGHIGFERVEIDLMKAGRIPSSQIRLGKAKKTRIEYDDQIITIDSLVSWVNITGLTQSKLYRFKVYTIDEFGNESVPLEIALIPFTSTDLANYAVTPPRVMASPSAAVIDWPNGISSVLMNYYGLNFQYTDKNGEVQSGERGANSRFFIGNVEAGQPVAIDMEYKIIPIVNRQPILDTVIFENVLNVNMPTTSSEFAPAERDILQANGVTTFTADGVSDITELVYPIHANSLQDIFYFPNLETLDLTGGDMFSITELAYDRNGVQDVVGGGEFSPFMRKVGNVSGGNTLKDFLEAGILTKVYYHPHTMGLDDILMPYVASGVVELVENPDEVLVGNQFHLDGIVQDGNFTLDYTFPATDAPEGDGLENVYKLIPRKRSASFVIALPKEYRFNIEEYKYLKFKIYTPTASELTGSDEPFKRLWPRIMNNMWSFGGNSDYGQEYWDIPRFYIPDEDLHQWTDITLDMSTALGRHNRVIILNIGGEPGPDPSKELVYYFSNIRFTKE</sequence>
<evidence type="ECO:0000313" key="2">
    <source>
        <dbReference type="Proteomes" id="UP000036958"/>
    </source>
</evidence>
<dbReference type="Proteomes" id="UP000036958">
    <property type="component" value="Unassembled WGS sequence"/>
</dbReference>
<keyword evidence="2" id="KW-1185">Reference proteome</keyword>
<comment type="caution">
    <text evidence="1">The sequence shown here is derived from an EMBL/GenBank/DDBJ whole genome shotgun (WGS) entry which is preliminary data.</text>
</comment>
<name>A0A0L8V7E6_9BACT</name>